<evidence type="ECO:0000259" key="2">
    <source>
        <dbReference type="Pfam" id="PF19701"/>
    </source>
</evidence>
<gene>
    <name evidence="3" type="ORF">SAMN02745912_03875</name>
</gene>
<organism evidence="3 4">
    <name type="scientific">Paramaledivibacter caminithermalis (strain DSM 15212 / CIP 107654 / DViRD3)</name>
    <name type="common">Clostridium caminithermale</name>
    <dbReference type="NCBI Taxonomy" id="1121301"/>
    <lineage>
        <taxon>Bacteria</taxon>
        <taxon>Bacillati</taxon>
        <taxon>Bacillota</taxon>
        <taxon>Clostridia</taxon>
        <taxon>Peptostreptococcales</taxon>
        <taxon>Caminicellaceae</taxon>
        <taxon>Paramaledivibacter</taxon>
    </lineage>
</organism>
<keyword evidence="4" id="KW-1185">Reference proteome</keyword>
<dbReference type="InterPro" id="IPR045679">
    <property type="entry name" value="DUF6199"/>
</dbReference>
<dbReference type="EMBL" id="FRAG01000129">
    <property type="protein sequence ID" value="SHK64358.1"/>
    <property type="molecule type" value="Genomic_DNA"/>
</dbReference>
<protein>
    <recommendedName>
        <fullName evidence="2">DUF6199 domain-containing protein</fullName>
    </recommendedName>
</protein>
<feature type="transmembrane region" description="Helical" evidence="1">
    <location>
        <begin position="136"/>
        <end position="160"/>
    </location>
</feature>
<keyword evidence="1" id="KW-0472">Membrane</keyword>
<dbReference type="Proteomes" id="UP000184465">
    <property type="component" value="Unassembled WGS sequence"/>
</dbReference>
<keyword evidence="1" id="KW-0812">Transmembrane</keyword>
<sequence>MRSLLKYRKILIFSSIFIVIIFAIPFLTPRFGLNIKYNFKYKETQILKDAYVKDSYSNGENNLNIIYNKNFKNSYQIIIKNEQYTVLYKQKRILLTLPNGKTTTIDSSYKHLNTLLIPTINSILNNDISYYLNTKLFVNILLCCVGLISLIYPQTIIFLQSSFLYKNYEPNIIYINIIRFIGIALLLICIGISLRILW</sequence>
<accession>A0A1M6U5J2</accession>
<keyword evidence="1" id="KW-1133">Transmembrane helix</keyword>
<reference evidence="3 4" key="1">
    <citation type="submission" date="2016-11" db="EMBL/GenBank/DDBJ databases">
        <authorList>
            <person name="Jaros S."/>
            <person name="Januszkiewicz K."/>
            <person name="Wedrychowicz H."/>
        </authorList>
    </citation>
    <scope>NUCLEOTIDE SEQUENCE [LARGE SCALE GENOMIC DNA]</scope>
    <source>
        <strain evidence="3 4">DSM 15212</strain>
    </source>
</reference>
<evidence type="ECO:0000313" key="3">
    <source>
        <dbReference type="EMBL" id="SHK64358.1"/>
    </source>
</evidence>
<evidence type="ECO:0000313" key="4">
    <source>
        <dbReference type="Proteomes" id="UP000184465"/>
    </source>
</evidence>
<dbReference type="Pfam" id="PF19701">
    <property type="entry name" value="DUF6199"/>
    <property type="match status" value="1"/>
</dbReference>
<feature type="transmembrane region" description="Helical" evidence="1">
    <location>
        <begin position="172"/>
        <end position="197"/>
    </location>
</feature>
<evidence type="ECO:0000256" key="1">
    <source>
        <dbReference type="SAM" id="Phobius"/>
    </source>
</evidence>
<proteinExistence type="predicted"/>
<name>A0A1M6U5J2_PARC5</name>
<dbReference type="AlphaFoldDB" id="A0A1M6U5J2"/>
<feature type="transmembrane region" description="Helical" evidence="1">
    <location>
        <begin position="12"/>
        <end position="33"/>
    </location>
</feature>
<feature type="domain" description="DUF6199" evidence="2">
    <location>
        <begin position="140"/>
        <end position="192"/>
    </location>
</feature>